<dbReference type="OrthoDB" id="9808735at2"/>
<evidence type="ECO:0000313" key="3">
    <source>
        <dbReference type="Proteomes" id="UP000218831"/>
    </source>
</evidence>
<dbReference type="PROSITE" id="PS50206">
    <property type="entry name" value="RHODANESE_3"/>
    <property type="match status" value="1"/>
</dbReference>
<comment type="caution">
    <text evidence="2">The sequence shown here is derived from an EMBL/GenBank/DDBJ whole genome shotgun (WGS) entry which is preliminary data.</text>
</comment>
<organism evidence="2 3">
    <name type="scientific">Fodinibius salipaludis</name>
    <dbReference type="NCBI Taxonomy" id="2032627"/>
    <lineage>
        <taxon>Bacteria</taxon>
        <taxon>Pseudomonadati</taxon>
        <taxon>Balneolota</taxon>
        <taxon>Balneolia</taxon>
        <taxon>Balneolales</taxon>
        <taxon>Balneolaceae</taxon>
        <taxon>Fodinibius</taxon>
    </lineage>
</organism>
<dbReference type="InterPro" id="IPR036873">
    <property type="entry name" value="Rhodanese-like_dom_sf"/>
</dbReference>
<evidence type="ECO:0000259" key="1">
    <source>
        <dbReference type="PROSITE" id="PS50206"/>
    </source>
</evidence>
<dbReference type="CDD" id="cd00158">
    <property type="entry name" value="RHOD"/>
    <property type="match status" value="1"/>
</dbReference>
<dbReference type="InterPro" id="IPR050229">
    <property type="entry name" value="GlpE_sulfurtransferase"/>
</dbReference>
<reference evidence="2 3" key="1">
    <citation type="submission" date="2017-08" db="EMBL/GenBank/DDBJ databases">
        <title>Aliifodinibius alkalisoli sp. nov., isolated from saline alkaline soil.</title>
        <authorList>
            <person name="Liu D."/>
            <person name="Zhang G."/>
        </authorList>
    </citation>
    <scope>NUCLEOTIDE SEQUENCE [LARGE SCALE GENOMIC DNA]</scope>
    <source>
        <strain evidence="2 3">WN023</strain>
    </source>
</reference>
<dbReference type="Pfam" id="PF00581">
    <property type="entry name" value="Rhodanese"/>
    <property type="match status" value="1"/>
</dbReference>
<evidence type="ECO:0000313" key="2">
    <source>
        <dbReference type="EMBL" id="PAU94639.1"/>
    </source>
</evidence>
<name>A0A2A2GCP5_9BACT</name>
<dbReference type="EMBL" id="NSKE01000004">
    <property type="protein sequence ID" value="PAU94639.1"/>
    <property type="molecule type" value="Genomic_DNA"/>
</dbReference>
<dbReference type="PANTHER" id="PTHR43031:SF18">
    <property type="entry name" value="RHODANESE-RELATED SULFURTRANSFERASES"/>
    <property type="match status" value="1"/>
</dbReference>
<gene>
    <name evidence="2" type="ORF">CK503_06445</name>
</gene>
<dbReference type="PANTHER" id="PTHR43031">
    <property type="entry name" value="FAD-DEPENDENT OXIDOREDUCTASE"/>
    <property type="match status" value="1"/>
</dbReference>
<accession>A0A2A2GCP5</accession>
<dbReference type="InterPro" id="IPR001763">
    <property type="entry name" value="Rhodanese-like_dom"/>
</dbReference>
<sequence length="101" mass="11598">MIPPQKFKELLQEGPGVIIDVRTKNEFNSAHLEQTDYNFDISSSDFEQKIKKLDKDKNYFLYCRTGARSGRASQVMKRKGFENVYNVGGLESLINAGFEKE</sequence>
<dbReference type="Proteomes" id="UP000218831">
    <property type="component" value="Unassembled WGS sequence"/>
</dbReference>
<protein>
    <submittedName>
        <fullName evidence="2">Rhodanese</fullName>
    </submittedName>
</protein>
<proteinExistence type="predicted"/>
<feature type="domain" description="Rhodanese" evidence="1">
    <location>
        <begin position="12"/>
        <end position="101"/>
    </location>
</feature>
<dbReference type="Gene3D" id="3.40.250.10">
    <property type="entry name" value="Rhodanese-like domain"/>
    <property type="match status" value="1"/>
</dbReference>
<dbReference type="AlphaFoldDB" id="A0A2A2GCP5"/>
<keyword evidence="3" id="KW-1185">Reference proteome</keyword>
<dbReference type="SUPFAM" id="SSF52821">
    <property type="entry name" value="Rhodanese/Cell cycle control phosphatase"/>
    <property type="match status" value="1"/>
</dbReference>
<dbReference type="SMART" id="SM00450">
    <property type="entry name" value="RHOD"/>
    <property type="match status" value="1"/>
</dbReference>